<comment type="caution">
    <text evidence="2">The sequence shown here is derived from an EMBL/GenBank/DDBJ whole genome shotgun (WGS) entry which is preliminary data.</text>
</comment>
<dbReference type="AlphaFoldDB" id="A0ABD6E819"/>
<gene>
    <name evidence="2" type="ORF">AB6A40_002025</name>
</gene>
<organism evidence="2 3">
    <name type="scientific">Gnathostoma spinigerum</name>
    <dbReference type="NCBI Taxonomy" id="75299"/>
    <lineage>
        <taxon>Eukaryota</taxon>
        <taxon>Metazoa</taxon>
        <taxon>Ecdysozoa</taxon>
        <taxon>Nematoda</taxon>
        <taxon>Chromadorea</taxon>
        <taxon>Rhabditida</taxon>
        <taxon>Spirurina</taxon>
        <taxon>Gnathostomatomorpha</taxon>
        <taxon>Gnathostomatoidea</taxon>
        <taxon>Gnathostomatidae</taxon>
        <taxon>Gnathostoma</taxon>
    </lineage>
</organism>
<accession>A0ABD6E819</accession>
<keyword evidence="3" id="KW-1185">Reference proteome</keyword>
<proteinExistence type="predicted"/>
<reference evidence="2 3" key="1">
    <citation type="submission" date="2024-08" db="EMBL/GenBank/DDBJ databases">
        <title>Gnathostoma spinigerum genome.</title>
        <authorList>
            <person name="Gonzalez-Bertolin B."/>
            <person name="Monzon S."/>
            <person name="Zaballos A."/>
            <person name="Jimenez P."/>
            <person name="Dekumyoy P."/>
            <person name="Varona S."/>
            <person name="Cuesta I."/>
            <person name="Sumanam S."/>
            <person name="Adisakwattana P."/>
            <person name="Gasser R.B."/>
            <person name="Hernandez-Gonzalez A."/>
            <person name="Young N.D."/>
            <person name="Perteguer M.J."/>
        </authorList>
    </citation>
    <scope>NUCLEOTIDE SEQUENCE [LARGE SCALE GENOMIC DNA]</scope>
    <source>
        <strain evidence="2">AL3</strain>
        <tissue evidence="2">Liver</tissue>
    </source>
</reference>
<protein>
    <submittedName>
        <fullName evidence="2">Uncharacterized protein</fullName>
    </submittedName>
</protein>
<dbReference type="EMBL" id="JBGFUD010000836">
    <property type="protein sequence ID" value="MFH4975316.1"/>
    <property type="molecule type" value="Genomic_DNA"/>
</dbReference>
<feature type="chain" id="PRO_5044773669" evidence="1">
    <location>
        <begin position="20"/>
        <end position="210"/>
    </location>
</feature>
<evidence type="ECO:0000313" key="3">
    <source>
        <dbReference type="Proteomes" id="UP001608902"/>
    </source>
</evidence>
<dbReference type="PANTHER" id="PTHR34401:SF3">
    <property type="entry name" value="DB DOMAIN-CONTAINING PROTEIN"/>
    <property type="match status" value="1"/>
</dbReference>
<sequence length="210" mass="22413">MRVLIQTIAFSCLVQVLEALRQCTCAELQPCLGKVAGLGMKCVNKCKKNLAKPGINPDAFGNCISKYSNIMSGAIDCTIKKFPNACSQTPTERIIPTRYTGGLDLAIANKLTDMLKQKGGLSVNELTPFADVTGKFTSCLHKCAEHKTGVCMKKAKCDVELPSDNVLVDTGITCAKTSGLTNAALSEACNCMVQAGMSRLAPICPKLKIF</sequence>
<dbReference type="Proteomes" id="UP001608902">
    <property type="component" value="Unassembled WGS sequence"/>
</dbReference>
<keyword evidence="1" id="KW-0732">Signal</keyword>
<evidence type="ECO:0000313" key="2">
    <source>
        <dbReference type="EMBL" id="MFH4975316.1"/>
    </source>
</evidence>
<feature type="signal peptide" evidence="1">
    <location>
        <begin position="1"/>
        <end position="19"/>
    </location>
</feature>
<dbReference type="PANTHER" id="PTHR34401">
    <property type="entry name" value="PROTEIN CBG12388-RELATED"/>
    <property type="match status" value="1"/>
</dbReference>
<evidence type="ECO:0000256" key="1">
    <source>
        <dbReference type="SAM" id="SignalP"/>
    </source>
</evidence>
<name>A0ABD6E819_9BILA</name>